<evidence type="ECO:0000256" key="5">
    <source>
        <dbReference type="PROSITE-ProRule" id="PRU00333"/>
    </source>
</evidence>
<protein>
    <submittedName>
        <fullName evidence="7">Homocysteine S-methyltransferase</fullName>
        <ecNumber evidence="7">2.1.1.10</ecNumber>
    </submittedName>
</protein>
<accession>A0ABT7YA22</accession>
<comment type="caution">
    <text evidence="7">The sequence shown here is derived from an EMBL/GenBank/DDBJ whole genome shotgun (WGS) entry which is preliminary data.</text>
</comment>
<evidence type="ECO:0000256" key="2">
    <source>
        <dbReference type="ARBA" id="ARBA00022679"/>
    </source>
</evidence>
<gene>
    <name evidence="7" type="primary">mmuM</name>
    <name evidence="7" type="ORF">QVH07_04285</name>
</gene>
<dbReference type="InterPro" id="IPR003726">
    <property type="entry name" value="HCY_dom"/>
</dbReference>
<dbReference type="PANTHER" id="PTHR46015">
    <property type="entry name" value="ZGC:172121"/>
    <property type="match status" value="1"/>
</dbReference>
<dbReference type="NCBIfam" id="NF007020">
    <property type="entry name" value="PRK09485.1"/>
    <property type="match status" value="1"/>
</dbReference>
<dbReference type="Proteomes" id="UP001171916">
    <property type="component" value="Unassembled WGS sequence"/>
</dbReference>
<keyword evidence="3 5" id="KW-0479">Metal-binding</keyword>
<feature type="binding site" evidence="5">
    <location>
        <position position="289"/>
    </location>
    <ligand>
        <name>Zn(2+)</name>
        <dbReference type="ChEBI" id="CHEBI:29105"/>
    </ligand>
</feature>
<evidence type="ECO:0000259" key="6">
    <source>
        <dbReference type="PROSITE" id="PS50970"/>
    </source>
</evidence>
<feature type="domain" description="Hcy-binding" evidence="6">
    <location>
        <begin position="1"/>
        <end position="304"/>
    </location>
</feature>
<keyword evidence="2 5" id="KW-0808">Transferase</keyword>
<evidence type="ECO:0000256" key="1">
    <source>
        <dbReference type="ARBA" id="ARBA00022603"/>
    </source>
</evidence>
<dbReference type="RefSeq" id="WP_289998913.1">
    <property type="nucleotide sequence ID" value="NZ_JAUEPH010000002.1"/>
</dbReference>
<evidence type="ECO:0000313" key="7">
    <source>
        <dbReference type="EMBL" id="MDN3203349.1"/>
    </source>
</evidence>
<dbReference type="PROSITE" id="PS50970">
    <property type="entry name" value="HCY"/>
    <property type="match status" value="1"/>
</dbReference>
<dbReference type="InterPro" id="IPR036589">
    <property type="entry name" value="HCY_dom_sf"/>
</dbReference>
<evidence type="ECO:0000256" key="3">
    <source>
        <dbReference type="ARBA" id="ARBA00022723"/>
    </source>
</evidence>
<dbReference type="EMBL" id="JAUEPH010000002">
    <property type="protein sequence ID" value="MDN3203349.1"/>
    <property type="molecule type" value="Genomic_DNA"/>
</dbReference>
<feature type="binding site" evidence="5">
    <location>
        <position position="290"/>
    </location>
    <ligand>
        <name>Zn(2+)</name>
        <dbReference type="ChEBI" id="CHEBI:29105"/>
    </ligand>
</feature>
<dbReference type="PANTHER" id="PTHR46015:SF1">
    <property type="entry name" value="HOMOCYSTEINE S-METHYLTRANSFERASE-LIKE ISOFORM 1"/>
    <property type="match status" value="1"/>
</dbReference>
<dbReference type="PIRSF" id="PIRSF037505">
    <property type="entry name" value="Betaine_HMT"/>
    <property type="match status" value="1"/>
</dbReference>
<dbReference type="GO" id="GO:0032259">
    <property type="term" value="P:methylation"/>
    <property type="evidence" value="ECO:0007669"/>
    <property type="project" value="UniProtKB-KW"/>
</dbReference>
<sequence>MTLDLNQISFPLILDGGLSNVLESQGNDLNHKLWTAKLLVEKPEALIQTHYEYIKAGAQIITTSSYQVSGQGLLDLGFPAKALEALLLKSIELVQSAILRAEEQGLIKQRPLIAASLGPYGAYLADGSEYRGNYQVSEKVIRKFHQERIEILDNSESDFLAFETIPSFGEAKVLSEILREAAKPSWVSFSCKSGSEINDGTQIELAIELFRDHPAVFAIGVNCTKPKYISELIKRIKKGNTGKRIIVYPNSGEAFNATNKTWMGTADPNLFVEMAKEWIDLGADIIGGCCRIGPGHISQLRDKYLKG</sequence>
<organism evidence="7 8">
    <name type="scientific">Algoriphagus sediminis</name>
    <dbReference type="NCBI Taxonomy" id="3057113"/>
    <lineage>
        <taxon>Bacteria</taxon>
        <taxon>Pseudomonadati</taxon>
        <taxon>Bacteroidota</taxon>
        <taxon>Cytophagia</taxon>
        <taxon>Cytophagales</taxon>
        <taxon>Cyclobacteriaceae</taxon>
        <taxon>Algoriphagus</taxon>
    </lineage>
</organism>
<dbReference type="Pfam" id="PF02574">
    <property type="entry name" value="S-methyl_trans"/>
    <property type="match status" value="1"/>
</dbReference>
<keyword evidence="4 5" id="KW-0862">Zinc</keyword>
<proteinExistence type="predicted"/>
<evidence type="ECO:0000313" key="8">
    <source>
        <dbReference type="Proteomes" id="UP001171916"/>
    </source>
</evidence>
<keyword evidence="8" id="KW-1185">Reference proteome</keyword>
<dbReference type="InterPro" id="IPR051486">
    <property type="entry name" value="Hcy_S-methyltransferase"/>
</dbReference>
<reference evidence="7" key="1">
    <citation type="submission" date="2023-06" db="EMBL/GenBank/DDBJ databases">
        <title>Robiginitalea aurantiacus sp. nov. and Algoriphagus sediminis sp. nov., isolated from coastal sediment.</title>
        <authorList>
            <person name="Zhou Z.Y."/>
            <person name="An J."/>
            <person name="Jia Y.W."/>
            <person name="Du Z.J."/>
        </authorList>
    </citation>
    <scope>NUCLEOTIDE SEQUENCE</scope>
    <source>
        <strain evidence="7">C2-7</strain>
    </source>
</reference>
<comment type="cofactor">
    <cofactor evidence="5">
        <name>Zn(2+)</name>
        <dbReference type="ChEBI" id="CHEBI:29105"/>
    </cofactor>
</comment>
<dbReference type="InterPro" id="IPR017226">
    <property type="entry name" value="BHMT-like"/>
</dbReference>
<name>A0ABT7YA22_9BACT</name>
<dbReference type="GO" id="GO:0008168">
    <property type="term" value="F:methyltransferase activity"/>
    <property type="evidence" value="ECO:0007669"/>
    <property type="project" value="UniProtKB-KW"/>
</dbReference>
<dbReference type="EC" id="2.1.1.10" evidence="7"/>
<feature type="binding site" evidence="5">
    <location>
        <position position="223"/>
    </location>
    <ligand>
        <name>Zn(2+)</name>
        <dbReference type="ChEBI" id="CHEBI:29105"/>
    </ligand>
</feature>
<keyword evidence="1 5" id="KW-0489">Methyltransferase</keyword>
<dbReference type="Gene3D" id="3.20.20.330">
    <property type="entry name" value="Homocysteine-binding-like domain"/>
    <property type="match status" value="1"/>
</dbReference>
<dbReference type="SUPFAM" id="SSF82282">
    <property type="entry name" value="Homocysteine S-methyltransferase"/>
    <property type="match status" value="1"/>
</dbReference>
<evidence type="ECO:0000256" key="4">
    <source>
        <dbReference type="ARBA" id="ARBA00022833"/>
    </source>
</evidence>